<evidence type="ECO:0000256" key="1">
    <source>
        <dbReference type="SAM" id="MobiDB-lite"/>
    </source>
</evidence>
<feature type="region of interest" description="Disordered" evidence="1">
    <location>
        <begin position="1"/>
        <end position="20"/>
    </location>
</feature>
<evidence type="ECO:0000313" key="2">
    <source>
        <dbReference type="EMBL" id="RRT63961.1"/>
    </source>
</evidence>
<dbReference type="Pfam" id="PF08284">
    <property type="entry name" value="RVP_2"/>
    <property type="match status" value="1"/>
</dbReference>
<evidence type="ECO:0000313" key="3">
    <source>
        <dbReference type="Proteomes" id="UP000287651"/>
    </source>
</evidence>
<dbReference type="Gene3D" id="2.40.70.10">
    <property type="entry name" value="Acid Proteases"/>
    <property type="match status" value="1"/>
</dbReference>
<dbReference type="EMBL" id="AMZH03006384">
    <property type="protein sequence ID" value="RRT63961.1"/>
    <property type="molecule type" value="Genomic_DNA"/>
</dbReference>
<dbReference type="CDD" id="cd00303">
    <property type="entry name" value="retropepsin_like"/>
    <property type="match status" value="1"/>
</dbReference>
<comment type="caution">
    <text evidence="2">The sequence shown here is derived from an EMBL/GenBank/DDBJ whole genome shotgun (WGS) entry which is preliminary data.</text>
</comment>
<evidence type="ECO:0008006" key="4">
    <source>
        <dbReference type="Google" id="ProtNLM"/>
    </source>
</evidence>
<feature type="compositionally biased region" description="Basic and acidic residues" evidence="1">
    <location>
        <begin position="9"/>
        <end position="20"/>
    </location>
</feature>
<organism evidence="2 3">
    <name type="scientific">Ensete ventricosum</name>
    <name type="common">Abyssinian banana</name>
    <name type="synonym">Musa ensete</name>
    <dbReference type="NCBI Taxonomy" id="4639"/>
    <lineage>
        <taxon>Eukaryota</taxon>
        <taxon>Viridiplantae</taxon>
        <taxon>Streptophyta</taxon>
        <taxon>Embryophyta</taxon>
        <taxon>Tracheophyta</taxon>
        <taxon>Spermatophyta</taxon>
        <taxon>Magnoliopsida</taxon>
        <taxon>Liliopsida</taxon>
        <taxon>Zingiberales</taxon>
        <taxon>Musaceae</taxon>
        <taxon>Ensete</taxon>
    </lineage>
</organism>
<gene>
    <name evidence="2" type="ORF">B296_00028309</name>
</gene>
<dbReference type="AlphaFoldDB" id="A0A426ZJ32"/>
<sequence>MKSLQGGSPDHKENPLEKEEHVTDLASTRMRVEFPQWEDGDLTGLLSHAERYFRYQWTLKAFMNLEHEENTEEDLQPANCMVHALAGYANPHTIKNGGFLRQQPITILVDTGSTSNFMDSKVTTQMMLQIDDCSRFDVKVADGRILKCDRKCSRVKLVLQGQEITADFFLLPLENNEAVLSIECCLR</sequence>
<dbReference type="Proteomes" id="UP000287651">
    <property type="component" value="Unassembled WGS sequence"/>
</dbReference>
<protein>
    <recommendedName>
        <fullName evidence="4">Aspartic peptidase DDI1-type domain-containing protein</fullName>
    </recommendedName>
</protein>
<dbReference type="InterPro" id="IPR021109">
    <property type="entry name" value="Peptidase_aspartic_dom_sf"/>
</dbReference>
<accession>A0A426ZJ32</accession>
<name>A0A426ZJ32_ENSVE</name>
<reference evidence="2 3" key="1">
    <citation type="journal article" date="2014" name="Agronomy (Basel)">
        <title>A Draft Genome Sequence for Ensete ventricosum, the Drought-Tolerant Tree Against Hunger.</title>
        <authorList>
            <person name="Harrison J."/>
            <person name="Moore K.A."/>
            <person name="Paszkiewicz K."/>
            <person name="Jones T."/>
            <person name="Grant M."/>
            <person name="Ambacheew D."/>
            <person name="Muzemil S."/>
            <person name="Studholme D.J."/>
        </authorList>
    </citation>
    <scope>NUCLEOTIDE SEQUENCE [LARGE SCALE GENOMIC DNA]</scope>
</reference>
<proteinExistence type="predicted"/>